<organism evidence="1 3">
    <name type="scientific">Amycolatopsis azurea DSM 43854</name>
    <dbReference type="NCBI Taxonomy" id="1238180"/>
    <lineage>
        <taxon>Bacteria</taxon>
        <taxon>Bacillati</taxon>
        <taxon>Actinomycetota</taxon>
        <taxon>Actinomycetes</taxon>
        <taxon>Pseudonocardiales</taxon>
        <taxon>Pseudonocardiaceae</taxon>
        <taxon>Amycolatopsis</taxon>
    </lineage>
</organism>
<reference evidence="2 4" key="2">
    <citation type="submission" date="2017-02" db="EMBL/GenBank/DDBJ databases">
        <title>Amycolatopsis azurea DSM 43854 draft genome.</title>
        <authorList>
            <person name="Mayilraj S."/>
        </authorList>
    </citation>
    <scope>NUCLEOTIDE SEQUENCE [LARGE SCALE GENOMIC DNA]</scope>
    <source>
        <strain evidence="2 4">DSM 43854</strain>
    </source>
</reference>
<dbReference type="RefSeq" id="WP_005154429.1">
    <property type="nucleotide sequence ID" value="NZ_ANMG01000019.1"/>
</dbReference>
<gene>
    <name evidence="2" type="ORF">B0293_18220</name>
    <name evidence="1" type="ORF">C791_1483</name>
</gene>
<sequence length="138" mass="15189">MTIRTPLFYSYYARTYRIDTTPDGGLTGHILNLDTGEFDEDNTRLHEVLHAGGTSDIDAIGEAEFVQETEAARADNLSGGGPIFALYDTIRALGRSPQELALVHSLRTRTYGLWEAELARRASGQPPSFTVASRTAER</sequence>
<proteinExistence type="predicted"/>
<dbReference type="EMBL" id="ANMG01000019">
    <property type="protein sequence ID" value="EMD28031.1"/>
    <property type="molecule type" value="Genomic_DNA"/>
</dbReference>
<evidence type="ECO:0000313" key="1">
    <source>
        <dbReference type="EMBL" id="EMD28031.1"/>
    </source>
</evidence>
<accession>M2QMY2</accession>
<evidence type="ECO:0000313" key="4">
    <source>
        <dbReference type="Proteomes" id="UP000188551"/>
    </source>
</evidence>
<dbReference type="AlphaFoldDB" id="M2QMY2"/>
<name>M2QMY2_9PSEU</name>
<comment type="caution">
    <text evidence="1">The sequence shown here is derived from an EMBL/GenBank/DDBJ whole genome shotgun (WGS) entry which is preliminary data.</text>
</comment>
<evidence type="ECO:0000313" key="2">
    <source>
        <dbReference type="EMBL" id="OOC05374.1"/>
    </source>
</evidence>
<dbReference type="Proteomes" id="UP000188551">
    <property type="component" value="Unassembled WGS sequence"/>
</dbReference>
<dbReference type="PATRIC" id="fig|1238180.3.peg.2223"/>
<dbReference type="EMBL" id="MUXN01000013">
    <property type="protein sequence ID" value="OOC05374.1"/>
    <property type="molecule type" value="Genomic_DNA"/>
</dbReference>
<evidence type="ECO:0000313" key="3">
    <source>
        <dbReference type="Proteomes" id="UP000014137"/>
    </source>
</evidence>
<dbReference type="OrthoDB" id="4564732at2"/>
<dbReference type="Proteomes" id="UP000014137">
    <property type="component" value="Unassembled WGS sequence"/>
</dbReference>
<protein>
    <submittedName>
        <fullName evidence="1">Uncharacterized protein</fullName>
    </submittedName>
</protein>
<keyword evidence="4" id="KW-1185">Reference proteome</keyword>
<reference evidence="1 3" key="1">
    <citation type="submission" date="2012-10" db="EMBL/GenBank/DDBJ databases">
        <title>Genome assembly of Amycolatopsis azurea DSM 43854.</title>
        <authorList>
            <person name="Khatri I."/>
            <person name="Kaur I."/>
            <person name="Subramanian S."/>
            <person name="Mayilraj S."/>
        </authorList>
    </citation>
    <scope>NUCLEOTIDE SEQUENCE [LARGE SCALE GENOMIC DNA]</scope>
    <source>
        <strain evidence="1 3">DSM 43854</strain>
    </source>
</reference>